<name>A0A7C3PJA3_9CYAN</name>
<dbReference type="AlphaFoldDB" id="A0A7C3PJA3"/>
<sequence length="591" mass="67119">MATPKWLLALIHDHYLPAIRELPDTAKGRRQARLWADWMKRQWAEHGLPTLKQQRNLMTAVRNAIKDTLGEDHFALESMNFTTAEWIEMNNGISARVAERNENQQFLENPDAIVAKAVRLLESREWADVAAGLTVLTGRRSSEILSTAQFEPHPTNRWSVIFTGALKRRKETQILSFEIPTLTTAERVCQALAQLRSWIKTEGMTAEQLNAKYSEAVAKSCDRHFTDLVPRREGRDNLYTHLFRSIYATIATYWYCPPRVSEIEFKAQIQGHFAVLDEQNPDLRRSLAANRHYSDYLISDGKGNVDGRKGIKLGYGGIKPIEVFAGSWQQPQQETREPVELQEPMLDSSDGEQLKRQRTSVGIWLTDRALLESIFDRLGLDPDDTQINRMSALLQWVDQRLEQESEQQPAPEQEPAPAIAQTPLSAAKPEVPPVISKTEEAAVSSGLEAKLDRLAEVMTLFVESQLNQVSTKAQIARQPHPEATVTPTQLSKPSEPRPKRERSTQGADSKVNRAIDKLIEYNNQPELLHTEKWAIGISVLKRLTGCYQGVISRVLEDRKEELDQHHRQHGLGVTHNNYHRGKLQVTDVIQL</sequence>
<dbReference type="Gene3D" id="1.10.443.30">
    <property type="entry name" value="Telomere resolvase"/>
    <property type="match status" value="1"/>
</dbReference>
<gene>
    <name evidence="3" type="ORF">ENR64_17090</name>
</gene>
<dbReference type="Pfam" id="PF16684">
    <property type="entry name" value="ResT-TelK_cat"/>
    <property type="match status" value="1"/>
</dbReference>
<feature type="compositionally biased region" description="Basic and acidic residues" evidence="1">
    <location>
        <begin position="494"/>
        <end position="503"/>
    </location>
</feature>
<comment type="caution">
    <text evidence="3">The sequence shown here is derived from an EMBL/GenBank/DDBJ whole genome shotgun (WGS) entry which is preliminary data.</text>
</comment>
<feature type="region of interest" description="Disordered" evidence="1">
    <location>
        <begin position="470"/>
        <end position="510"/>
    </location>
</feature>
<evidence type="ECO:0000256" key="1">
    <source>
        <dbReference type="SAM" id="MobiDB-lite"/>
    </source>
</evidence>
<protein>
    <recommendedName>
        <fullName evidence="2">Telomere resolvase ResT/TelK catalytic domain-containing protein</fullName>
    </recommendedName>
</protein>
<dbReference type="EMBL" id="DSRU01000245">
    <property type="protein sequence ID" value="HFM99440.1"/>
    <property type="molecule type" value="Genomic_DNA"/>
</dbReference>
<organism evidence="3">
    <name type="scientific">Oscillatoriales cyanobacterium SpSt-418</name>
    <dbReference type="NCBI Taxonomy" id="2282169"/>
    <lineage>
        <taxon>Bacteria</taxon>
        <taxon>Bacillati</taxon>
        <taxon>Cyanobacteriota</taxon>
        <taxon>Cyanophyceae</taxon>
        <taxon>Oscillatoriophycideae</taxon>
        <taxon>Oscillatoriales</taxon>
    </lineage>
</organism>
<evidence type="ECO:0000259" key="2">
    <source>
        <dbReference type="Pfam" id="PF16684"/>
    </source>
</evidence>
<dbReference type="InterPro" id="IPR038280">
    <property type="entry name" value="ResT/TelK_cat_sf"/>
</dbReference>
<feature type="domain" description="Telomere resolvase ResT/TelK catalytic" evidence="2">
    <location>
        <begin position="109"/>
        <end position="273"/>
    </location>
</feature>
<dbReference type="InterPro" id="IPR032047">
    <property type="entry name" value="ResT/TelK_cat"/>
</dbReference>
<proteinExistence type="predicted"/>
<reference evidence="3" key="1">
    <citation type="journal article" date="2020" name="mSystems">
        <title>Genome- and Community-Level Interaction Insights into Carbon Utilization and Element Cycling Functions of Hydrothermarchaeota in Hydrothermal Sediment.</title>
        <authorList>
            <person name="Zhou Z."/>
            <person name="Liu Y."/>
            <person name="Xu W."/>
            <person name="Pan J."/>
            <person name="Luo Z.H."/>
            <person name="Li M."/>
        </authorList>
    </citation>
    <scope>NUCLEOTIDE SEQUENCE [LARGE SCALE GENOMIC DNA]</scope>
    <source>
        <strain evidence="3">SpSt-418</strain>
    </source>
</reference>
<accession>A0A7C3PJA3</accession>
<evidence type="ECO:0000313" key="3">
    <source>
        <dbReference type="EMBL" id="HFM99440.1"/>
    </source>
</evidence>